<dbReference type="PANTHER" id="PTHR23518">
    <property type="entry name" value="C-METHYLTRANSFERASE"/>
    <property type="match status" value="1"/>
</dbReference>
<feature type="transmembrane region" description="Helical" evidence="4">
    <location>
        <begin position="20"/>
        <end position="42"/>
    </location>
</feature>
<dbReference type="PANTHER" id="PTHR23518:SF2">
    <property type="entry name" value="MAJOR FACILITATOR SUPERFAMILY TRANSPORTER"/>
    <property type="match status" value="1"/>
</dbReference>
<proteinExistence type="predicted"/>
<feature type="transmembrane region" description="Helical" evidence="4">
    <location>
        <begin position="285"/>
        <end position="303"/>
    </location>
</feature>
<dbReference type="PROSITE" id="PS50850">
    <property type="entry name" value="MFS"/>
    <property type="match status" value="1"/>
</dbReference>
<dbReference type="Pfam" id="PF07690">
    <property type="entry name" value="MFS_1"/>
    <property type="match status" value="1"/>
</dbReference>
<reference evidence="7" key="1">
    <citation type="submission" date="2017-12" db="EMBL/GenBank/DDBJ databases">
        <title>The genome sequence of Pantoea sp. 596.</title>
        <authorList>
            <person name="Gao J."/>
            <person name="Mao X."/>
            <person name="Sun J."/>
        </authorList>
    </citation>
    <scope>NUCLEOTIDE SEQUENCE [LARGE SCALE GENOMIC DNA]</scope>
    <source>
        <strain evidence="7">596</strain>
    </source>
</reference>
<evidence type="ECO:0000256" key="1">
    <source>
        <dbReference type="ARBA" id="ARBA00022692"/>
    </source>
</evidence>
<dbReference type="Gene3D" id="1.20.1250.20">
    <property type="entry name" value="MFS general substrate transporter like domains"/>
    <property type="match status" value="1"/>
</dbReference>
<gene>
    <name evidence="6" type="ORF">PZBJ_00210</name>
</gene>
<dbReference type="CDD" id="cd17490">
    <property type="entry name" value="MFS_YxlH_like"/>
    <property type="match status" value="1"/>
</dbReference>
<dbReference type="SUPFAM" id="SSF103473">
    <property type="entry name" value="MFS general substrate transporter"/>
    <property type="match status" value="1"/>
</dbReference>
<feature type="transmembrane region" description="Helical" evidence="4">
    <location>
        <begin position="85"/>
        <end position="105"/>
    </location>
</feature>
<sequence>MAAGRLIEELIMKALLRRDVLLFFIISLLFFISIHAFDPFLAPYIMSLNVEARVMGIIIGATGLASMLLRFPTGILSDRFRRRKRIIQIGLLFTLIAWPVVYLWPTPETLFIAKLADGVTSATWVVYNVMFVAYFPPLEAAAAIAMLSVTSPVGTFIGISVAGFIARHFGAESSFLVASAAALLAFLLTFFIREKRPEAMPTAQRLSAVRTQLRDPSVWYLGGLCALVMMVPFATRDTLTPLLAEGFGMAAASLATLSGIHLFFYALATALCAPFFYRLLGLRNTAIIGGVLQGAVAIAMPYAPNIWLLYGLQALAGCAFGMISTVLNSLIVTRTPAWQQSTRVGLYQSIYSAGIFFGPVLVGYIKYYFAMQQGFMVIGIISLLSLLLVRHVMRMVNARPVAEG</sequence>
<feature type="transmembrane region" description="Helical" evidence="4">
    <location>
        <begin position="371"/>
        <end position="389"/>
    </location>
</feature>
<keyword evidence="3 4" id="KW-0472">Membrane</keyword>
<feature type="transmembrane region" description="Helical" evidence="4">
    <location>
        <begin position="173"/>
        <end position="192"/>
    </location>
</feature>
<feature type="transmembrane region" description="Helical" evidence="4">
    <location>
        <begin position="142"/>
        <end position="167"/>
    </location>
</feature>
<evidence type="ECO:0000313" key="6">
    <source>
        <dbReference type="EMBL" id="PLR27408.1"/>
    </source>
</evidence>
<evidence type="ECO:0000256" key="3">
    <source>
        <dbReference type="ARBA" id="ARBA00023136"/>
    </source>
</evidence>
<dbReference type="InterPro" id="IPR011701">
    <property type="entry name" value="MFS"/>
</dbReference>
<name>A0ABX4T010_9GAMM</name>
<evidence type="ECO:0000256" key="2">
    <source>
        <dbReference type="ARBA" id="ARBA00022989"/>
    </source>
</evidence>
<dbReference type="InterPro" id="IPR020846">
    <property type="entry name" value="MFS_dom"/>
</dbReference>
<protein>
    <submittedName>
        <fullName evidence="6">MFS transporter</fullName>
    </submittedName>
</protein>
<feature type="domain" description="Major facilitator superfamily (MFS) profile" evidence="5">
    <location>
        <begin position="19"/>
        <end position="397"/>
    </location>
</feature>
<evidence type="ECO:0000259" key="5">
    <source>
        <dbReference type="PROSITE" id="PS50850"/>
    </source>
</evidence>
<feature type="transmembrane region" description="Helical" evidence="4">
    <location>
        <begin position="247"/>
        <end position="273"/>
    </location>
</feature>
<keyword evidence="7" id="KW-1185">Reference proteome</keyword>
<organism evidence="6 7">
    <name type="scientific">Pantoea endophytica</name>
    <dbReference type="NCBI Taxonomy" id="92488"/>
    <lineage>
        <taxon>Bacteria</taxon>
        <taxon>Pseudomonadati</taxon>
        <taxon>Pseudomonadota</taxon>
        <taxon>Gammaproteobacteria</taxon>
        <taxon>Enterobacterales</taxon>
        <taxon>Erwiniaceae</taxon>
        <taxon>Pantoea</taxon>
    </lineage>
</organism>
<comment type="caution">
    <text evidence="6">The sequence shown here is derived from an EMBL/GenBank/DDBJ whole genome shotgun (WGS) entry which is preliminary data.</text>
</comment>
<feature type="transmembrane region" description="Helical" evidence="4">
    <location>
        <begin position="111"/>
        <end position="135"/>
    </location>
</feature>
<feature type="transmembrane region" description="Helical" evidence="4">
    <location>
        <begin position="218"/>
        <end position="235"/>
    </location>
</feature>
<evidence type="ECO:0000256" key="4">
    <source>
        <dbReference type="SAM" id="Phobius"/>
    </source>
</evidence>
<keyword evidence="2 4" id="KW-1133">Transmembrane helix</keyword>
<feature type="transmembrane region" description="Helical" evidence="4">
    <location>
        <begin position="344"/>
        <end position="365"/>
    </location>
</feature>
<dbReference type="Proteomes" id="UP000234296">
    <property type="component" value="Unassembled WGS sequence"/>
</dbReference>
<accession>A0ABX4T010</accession>
<dbReference type="EMBL" id="PJRT01000001">
    <property type="protein sequence ID" value="PLR27408.1"/>
    <property type="molecule type" value="Genomic_DNA"/>
</dbReference>
<keyword evidence="1 4" id="KW-0812">Transmembrane</keyword>
<feature type="transmembrane region" description="Helical" evidence="4">
    <location>
        <begin position="309"/>
        <end position="332"/>
    </location>
</feature>
<evidence type="ECO:0000313" key="7">
    <source>
        <dbReference type="Proteomes" id="UP000234296"/>
    </source>
</evidence>
<feature type="transmembrane region" description="Helical" evidence="4">
    <location>
        <begin position="54"/>
        <end position="73"/>
    </location>
</feature>
<dbReference type="InterPro" id="IPR036259">
    <property type="entry name" value="MFS_trans_sf"/>
</dbReference>